<reference evidence="2" key="1">
    <citation type="submission" date="2022-08" db="EMBL/GenBank/DDBJ databases">
        <title>Novel sulfate-reducing endosymbionts in the free-living metamonad Anaeramoeba.</title>
        <authorList>
            <person name="Jerlstrom-Hultqvist J."/>
            <person name="Cepicka I."/>
            <person name="Gallot-Lavallee L."/>
            <person name="Salas-Leiva D."/>
            <person name="Curtis B.A."/>
            <person name="Zahonova K."/>
            <person name="Pipaliya S."/>
            <person name="Dacks J."/>
            <person name="Roger A.J."/>
        </authorList>
    </citation>
    <scope>NUCLEOTIDE SEQUENCE</scope>
    <source>
        <strain evidence="2">Schooner1</strain>
    </source>
</reference>
<dbReference type="EMBL" id="JAOAOG010000213">
    <property type="protein sequence ID" value="KAJ6240136.1"/>
    <property type="molecule type" value="Genomic_DNA"/>
</dbReference>
<name>A0ABQ8Y5U9_9EUKA</name>
<feature type="compositionally biased region" description="Low complexity" evidence="1">
    <location>
        <begin position="248"/>
        <end position="300"/>
    </location>
</feature>
<feature type="region of interest" description="Disordered" evidence="1">
    <location>
        <begin position="136"/>
        <end position="185"/>
    </location>
</feature>
<feature type="compositionally biased region" description="Basic and acidic residues" evidence="1">
    <location>
        <begin position="199"/>
        <end position="208"/>
    </location>
</feature>
<dbReference type="Proteomes" id="UP001150062">
    <property type="component" value="Unassembled WGS sequence"/>
</dbReference>
<organism evidence="2 3">
    <name type="scientific">Anaeramoeba flamelloides</name>
    <dbReference type="NCBI Taxonomy" id="1746091"/>
    <lineage>
        <taxon>Eukaryota</taxon>
        <taxon>Metamonada</taxon>
        <taxon>Anaeramoebidae</taxon>
        <taxon>Anaeramoeba</taxon>
    </lineage>
</organism>
<feature type="compositionally biased region" description="Basic and acidic residues" evidence="1">
    <location>
        <begin position="166"/>
        <end position="179"/>
    </location>
</feature>
<feature type="compositionally biased region" description="Basic and acidic residues" evidence="1">
    <location>
        <begin position="144"/>
        <end position="158"/>
    </location>
</feature>
<accession>A0ABQ8Y5U9</accession>
<protein>
    <submittedName>
        <fullName evidence="2">Zinc finger protein</fullName>
    </submittedName>
</protein>
<evidence type="ECO:0000256" key="1">
    <source>
        <dbReference type="SAM" id="MobiDB-lite"/>
    </source>
</evidence>
<keyword evidence="3" id="KW-1185">Reference proteome</keyword>
<evidence type="ECO:0000313" key="2">
    <source>
        <dbReference type="EMBL" id="KAJ6240136.1"/>
    </source>
</evidence>
<feature type="region of interest" description="Disordered" evidence="1">
    <location>
        <begin position="199"/>
        <end position="301"/>
    </location>
</feature>
<proteinExistence type="predicted"/>
<gene>
    <name evidence="2" type="ORF">M0813_24476</name>
</gene>
<comment type="caution">
    <text evidence="2">The sequence shown here is derived from an EMBL/GenBank/DDBJ whole genome shotgun (WGS) entry which is preliminary data.</text>
</comment>
<feature type="compositionally biased region" description="Basic residues" evidence="1">
    <location>
        <begin position="209"/>
        <end position="229"/>
    </location>
</feature>
<evidence type="ECO:0000313" key="3">
    <source>
        <dbReference type="Proteomes" id="UP001150062"/>
    </source>
</evidence>
<sequence length="395" mass="45825">MSIKKKNLKVQKKKERNRTSCKSYYPDEVEETTFGTATEEEQLVLIDISCLRKREDRINQLFSFFPNDIIDDYNGGKIEFTARLINLLCYALGQGRTNVRSCLGSHFKRKGYKNLTVRKKNTGMVFVRNGFVEEKVRKNAKQKQPQDQDQKQKQKQNQEQEQEQEQGQKQELDQKNKVREQKRRKKRVFVDTLPVVKEEGEKKNENKIRKTNPKTKQTRMTRSRARTSTRTRINTRSSKKAIINPKFSNNTNNSYNTNSSNSNTNSCATNSNTDGSSNCSNNNNDNNKKNNTYNGKSNTNEINDQFEEGLMSPDQDSLLYKSFWVELPQNSNNLESDSLQGFSPVNTSMLSEIQFENEIAEPFGLAMPYQFENEDFSSFLLAIENEFESKNLQFD</sequence>